<dbReference type="InterPro" id="IPR023578">
    <property type="entry name" value="Ras_GEF_dom_sf"/>
</dbReference>
<accession>X6LVV2</accession>
<dbReference type="OrthoDB" id="10254377at2759"/>
<dbReference type="Proteomes" id="UP000023152">
    <property type="component" value="Unassembled WGS sequence"/>
</dbReference>
<evidence type="ECO:0000259" key="2">
    <source>
        <dbReference type="PROSITE" id="PS50009"/>
    </source>
</evidence>
<dbReference type="EMBL" id="ASPP01028075">
    <property type="protein sequence ID" value="ETO05486.1"/>
    <property type="molecule type" value="Genomic_DNA"/>
</dbReference>
<evidence type="ECO:0000313" key="3">
    <source>
        <dbReference type="EMBL" id="ETO05486.1"/>
    </source>
</evidence>
<evidence type="ECO:0000313" key="4">
    <source>
        <dbReference type="Proteomes" id="UP000023152"/>
    </source>
</evidence>
<evidence type="ECO:0000256" key="1">
    <source>
        <dbReference type="PROSITE-ProRule" id="PRU00168"/>
    </source>
</evidence>
<keyword evidence="1" id="KW-0344">Guanine-nucleotide releasing factor</keyword>
<organism evidence="3 4">
    <name type="scientific">Reticulomyxa filosa</name>
    <dbReference type="NCBI Taxonomy" id="46433"/>
    <lineage>
        <taxon>Eukaryota</taxon>
        <taxon>Sar</taxon>
        <taxon>Rhizaria</taxon>
        <taxon>Retaria</taxon>
        <taxon>Foraminifera</taxon>
        <taxon>Monothalamids</taxon>
        <taxon>Reticulomyxidae</taxon>
        <taxon>Reticulomyxa</taxon>
    </lineage>
</organism>
<dbReference type="PROSITE" id="PS50009">
    <property type="entry name" value="RASGEF_CAT"/>
    <property type="match status" value="1"/>
</dbReference>
<dbReference type="Gene3D" id="1.10.840.10">
    <property type="entry name" value="Ras guanine-nucleotide exchange factors catalytic domain"/>
    <property type="match status" value="1"/>
</dbReference>
<dbReference type="GO" id="GO:0007264">
    <property type="term" value="P:small GTPase-mediated signal transduction"/>
    <property type="evidence" value="ECO:0007669"/>
    <property type="project" value="InterPro"/>
</dbReference>
<dbReference type="GO" id="GO:0005085">
    <property type="term" value="F:guanyl-nucleotide exchange factor activity"/>
    <property type="evidence" value="ECO:0007669"/>
    <property type="project" value="UniProtKB-KW"/>
</dbReference>
<reference evidence="3 4" key="1">
    <citation type="journal article" date="2013" name="Curr. Biol.">
        <title>The Genome of the Foraminiferan Reticulomyxa filosa.</title>
        <authorList>
            <person name="Glockner G."/>
            <person name="Hulsmann N."/>
            <person name="Schleicher M."/>
            <person name="Noegel A.A."/>
            <person name="Eichinger L."/>
            <person name="Gallinger C."/>
            <person name="Pawlowski J."/>
            <person name="Sierra R."/>
            <person name="Euteneuer U."/>
            <person name="Pillet L."/>
            <person name="Moustafa A."/>
            <person name="Platzer M."/>
            <person name="Groth M."/>
            <person name="Szafranski K."/>
            <person name="Schliwa M."/>
        </authorList>
    </citation>
    <scope>NUCLEOTIDE SEQUENCE [LARGE SCALE GENOMIC DNA]</scope>
</reference>
<dbReference type="Pfam" id="PF00617">
    <property type="entry name" value="RasGEF"/>
    <property type="match status" value="1"/>
</dbReference>
<gene>
    <name evidence="3" type="ORF">RFI_31911</name>
</gene>
<keyword evidence="4" id="KW-1185">Reference proteome</keyword>
<dbReference type="SUPFAM" id="SSF48366">
    <property type="entry name" value="Ras GEF"/>
    <property type="match status" value="1"/>
</dbReference>
<dbReference type="InterPro" id="IPR036964">
    <property type="entry name" value="RASGEF_cat_dom_sf"/>
</dbReference>
<name>X6LVV2_RETFI</name>
<dbReference type="InterPro" id="IPR001895">
    <property type="entry name" value="RASGEF_cat_dom"/>
</dbReference>
<sequence>MPVQKCKRAWASLRKNKKYMKQLEMISSIFSWKTSTLKKLYMEVKGTMIPHLGSILHTLVTIEEGDKYLEDGSVNKIKMIKLAESIERLIRWQGESYDLQSDMVLQKLLLEEFVKDRNISDIFLYNLAEIVAKE</sequence>
<protein>
    <recommendedName>
        <fullName evidence="2">Ras-GEF domain-containing protein</fullName>
    </recommendedName>
</protein>
<feature type="domain" description="Ras-GEF" evidence="2">
    <location>
        <begin position="1"/>
        <end position="134"/>
    </location>
</feature>
<proteinExistence type="predicted"/>
<comment type="caution">
    <text evidence="3">The sequence shown here is derived from an EMBL/GenBank/DDBJ whole genome shotgun (WGS) entry which is preliminary data.</text>
</comment>
<dbReference type="AlphaFoldDB" id="X6LVV2"/>